<dbReference type="RefSeq" id="WP_119014119.1">
    <property type="nucleotide sequence ID" value="NZ_QXNC01000028.1"/>
</dbReference>
<comment type="caution">
    <text evidence="1">The sequence shown here is derived from an EMBL/GenBank/DDBJ whole genome shotgun (WGS) entry which is preliminary data.</text>
</comment>
<evidence type="ECO:0000313" key="2">
    <source>
        <dbReference type="Proteomes" id="UP000295182"/>
    </source>
</evidence>
<protein>
    <submittedName>
        <fullName evidence="1">Pyridoxamine 5'-phosphate oxidase</fullName>
    </submittedName>
</protein>
<dbReference type="AlphaFoldDB" id="A0A4R2N3J8"/>
<proteinExistence type="predicted"/>
<dbReference type="EMBL" id="SLXH01000030">
    <property type="protein sequence ID" value="TCP14415.1"/>
    <property type="molecule type" value="Genomic_DNA"/>
</dbReference>
<keyword evidence="2" id="KW-1185">Reference proteome</keyword>
<name>A0A4R2N3J8_9BURK</name>
<reference evidence="1 2" key="1">
    <citation type="submission" date="2019-03" db="EMBL/GenBank/DDBJ databases">
        <title>Genomic Encyclopedia of Type Strains, Phase IV (KMG-IV): sequencing the most valuable type-strain genomes for metagenomic binning, comparative biology and taxonomic classification.</title>
        <authorList>
            <person name="Goeker M."/>
        </authorList>
    </citation>
    <scope>NUCLEOTIDE SEQUENCE [LARGE SCALE GENOMIC DNA]</scope>
    <source>
        <strain evidence="1 2">DSM 1837</strain>
    </source>
</reference>
<dbReference type="Proteomes" id="UP000295182">
    <property type="component" value="Unassembled WGS sequence"/>
</dbReference>
<organism evidence="1 2">
    <name type="scientific">Simplicispira metamorpha</name>
    <dbReference type="NCBI Taxonomy" id="80881"/>
    <lineage>
        <taxon>Bacteria</taxon>
        <taxon>Pseudomonadati</taxon>
        <taxon>Pseudomonadota</taxon>
        <taxon>Betaproteobacteria</taxon>
        <taxon>Burkholderiales</taxon>
        <taxon>Comamonadaceae</taxon>
        <taxon>Simplicispira</taxon>
    </lineage>
</organism>
<dbReference type="OrthoDB" id="8582954at2"/>
<accession>A0A4R2N3J8</accession>
<dbReference type="Gene3D" id="2.30.110.10">
    <property type="entry name" value="Electron Transport, Fmn-binding Protein, Chain A"/>
    <property type="match status" value="1"/>
</dbReference>
<gene>
    <name evidence="1" type="ORF">EV674_1301</name>
</gene>
<dbReference type="SUPFAM" id="SSF50475">
    <property type="entry name" value="FMN-binding split barrel"/>
    <property type="match status" value="1"/>
</dbReference>
<sequence>MALRDYLNEQLLGIVASYQSTGVVHHIGVVYPKRNNQLQIFIPRGHALALGSLVTVHLDNRTGIDELDAELRVYRTSYKGRVLAAEDNWVLLEPLEYALIHGVKVVDGFTAPGYAFPADSRPERALPLSPLHSIPPVEPKDNDNKVGVLTTLAQGQPHTTVLAFLSTAQDDVFLISMPDSFKVQQLRRDPRCFFTIDERAKFTFEQSIEWNYTIMEMQAHQVPASCPLFEQVRRSFILKNPWEVGFFLSPALEMFLLQRVSLVCSGQAVARQQGESR</sequence>
<dbReference type="InterPro" id="IPR012349">
    <property type="entry name" value="Split_barrel_FMN-bd"/>
</dbReference>
<evidence type="ECO:0000313" key="1">
    <source>
        <dbReference type="EMBL" id="TCP14415.1"/>
    </source>
</evidence>